<comment type="similarity">
    <text evidence="1">Belongs to the class IV-like SAM-binding methyltransferase superfamily. RNA methyltransferase TrmH family.</text>
</comment>
<dbReference type="GO" id="GO:0003723">
    <property type="term" value="F:RNA binding"/>
    <property type="evidence" value="ECO:0007669"/>
    <property type="project" value="InterPro"/>
</dbReference>
<dbReference type="CDD" id="cd18103">
    <property type="entry name" value="SpoU-like_RlmB"/>
    <property type="match status" value="1"/>
</dbReference>
<dbReference type="Pfam" id="PF00588">
    <property type="entry name" value="SpoU_methylase"/>
    <property type="match status" value="1"/>
</dbReference>
<evidence type="ECO:0000313" key="5">
    <source>
        <dbReference type="EMBL" id="SDZ21959.1"/>
    </source>
</evidence>
<proteinExistence type="inferred from homology"/>
<evidence type="ECO:0000256" key="2">
    <source>
        <dbReference type="ARBA" id="ARBA00022603"/>
    </source>
</evidence>
<dbReference type="InterPro" id="IPR029026">
    <property type="entry name" value="tRNA_m1G_MTases_N"/>
</dbReference>
<dbReference type="InterPro" id="IPR029064">
    <property type="entry name" value="Ribosomal_eL30-like_sf"/>
</dbReference>
<dbReference type="NCBIfam" id="TIGR00186">
    <property type="entry name" value="rRNA_methyl_3"/>
    <property type="match status" value="1"/>
</dbReference>
<dbReference type="InterPro" id="IPR013123">
    <property type="entry name" value="SpoU_subst-bd"/>
</dbReference>
<evidence type="ECO:0000256" key="1">
    <source>
        <dbReference type="ARBA" id="ARBA00007228"/>
    </source>
</evidence>
<keyword evidence="2 5" id="KW-0489">Methyltransferase</keyword>
<dbReference type="Gene3D" id="3.40.1280.10">
    <property type="match status" value="1"/>
</dbReference>
<keyword evidence="6" id="KW-1185">Reference proteome</keyword>
<sequence length="250" mass="27428">MVDQLEGKNPVLEALRGNRQVKEIYIATKQKGQGLDEIRSLARDQKVSVKNVEKEKLDKMAQSRNHQGVIAIVEPYRYQDFEEVIEKALQAKENPLIILLDGIEDPHNLGSIIRSAEVFGASAVIIPKNRAVGVTPTVAKIASGALEHVPVLQVVNLTETIKTLKKKNFWIAAGVGESSQDLSDQDLRGSIGLVIGSEGKGISRLVKEHCDYLLRIPMAGKTGSLNASVAAGVLLYEVFNQNRKKKELSR</sequence>
<dbReference type="PANTHER" id="PTHR46429:SF1">
    <property type="entry name" value="23S RRNA (GUANOSINE-2'-O-)-METHYLTRANSFERASE RLMB"/>
    <property type="match status" value="1"/>
</dbReference>
<dbReference type="GO" id="GO:0006396">
    <property type="term" value="P:RNA processing"/>
    <property type="evidence" value="ECO:0007669"/>
    <property type="project" value="InterPro"/>
</dbReference>
<evidence type="ECO:0000259" key="4">
    <source>
        <dbReference type="SMART" id="SM00967"/>
    </source>
</evidence>
<dbReference type="GO" id="GO:0008173">
    <property type="term" value="F:RNA methyltransferase activity"/>
    <property type="evidence" value="ECO:0007669"/>
    <property type="project" value="InterPro"/>
</dbReference>
<dbReference type="SMART" id="SM00967">
    <property type="entry name" value="SpoU_sub_bind"/>
    <property type="match status" value="1"/>
</dbReference>
<dbReference type="InterPro" id="IPR004441">
    <property type="entry name" value="rRNA_MeTrfase_TrmH"/>
</dbReference>
<dbReference type="SUPFAM" id="SSF75217">
    <property type="entry name" value="alpha/beta knot"/>
    <property type="match status" value="1"/>
</dbReference>
<dbReference type="Pfam" id="PF08032">
    <property type="entry name" value="SpoU_sub_bind"/>
    <property type="match status" value="1"/>
</dbReference>
<dbReference type="AlphaFoldDB" id="A0A1H3RAF2"/>
<dbReference type="OrthoDB" id="9794400at2"/>
<dbReference type="Gene3D" id="3.30.1330.30">
    <property type="match status" value="1"/>
</dbReference>
<dbReference type="RefSeq" id="WP_093315540.1">
    <property type="nucleotide sequence ID" value="NZ_FNPV01000014.1"/>
</dbReference>
<evidence type="ECO:0000313" key="6">
    <source>
        <dbReference type="Proteomes" id="UP000199230"/>
    </source>
</evidence>
<dbReference type="PANTHER" id="PTHR46429">
    <property type="entry name" value="23S RRNA (GUANOSINE-2'-O-)-METHYLTRANSFERASE RLMB"/>
    <property type="match status" value="1"/>
</dbReference>
<dbReference type="InterPro" id="IPR029028">
    <property type="entry name" value="Alpha/beta_knot_MTases"/>
</dbReference>
<name>A0A1H3RAF2_9FIRM</name>
<keyword evidence="3 5" id="KW-0808">Transferase</keyword>
<protein>
    <submittedName>
        <fullName evidence="5">23S rRNA (Guanosine2251-2'-O)-methyltransferase</fullName>
    </submittedName>
</protein>
<dbReference type="FunFam" id="3.40.1280.10:FF:000008">
    <property type="entry name" value="Group 3 RNA methyltransferase TrmH"/>
    <property type="match status" value="1"/>
</dbReference>
<gene>
    <name evidence="5" type="ORF">SAMN05192546_1144</name>
</gene>
<feature type="domain" description="RNA 2-O ribose methyltransferase substrate binding" evidence="4">
    <location>
        <begin position="4"/>
        <end position="79"/>
    </location>
</feature>
<reference evidence="5 6" key="1">
    <citation type="submission" date="2016-10" db="EMBL/GenBank/DDBJ databases">
        <authorList>
            <person name="de Groot N.N."/>
        </authorList>
    </citation>
    <scope>NUCLEOTIDE SEQUENCE [LARGE SCALE GENOMIC DNA]</scope>
    <source>
        <strain evidence="5 6">APO</strain>
    </source>
</reference>
<evidence type="ECO:0000256" key="3">
    <source>
        <dbReference type="ARBA" id="ARBA00022679"/>
    </source>
</evidence>
<dbReference type="Proteomes" id="UP000199230">
    <property type="component" value="Unassembled WGS sequence"/>
</dbReference>
<dbReference type="STRING" id="159292.SAMN05192546_1144"/>
<accession>A0A1H3RAF2</accession>
<dbReference type="InterPro" id="IPR001537">
    <property type="entry name" value="SpoU_MeTrfase"/>
</dbReference>
<dbReference type="GO" id="GO:0005829">
    <property type="term" value="C:cytosol"/>
    <property type="evidence" value="ECO:0007669"/>
    <property type="project" value="TreeGrafter"/>
</dbReference>
<dbReference type="EMBL" id="FNPV01000014">
    <property type="protein sequence ID" value="SDZ21959.1"/>
    <property type="molecule type" value="Genomic_DNA"/>
</dbReference>
<dbReference type="GO" id="GO:0032259">
    <property type="term" value="P:methylation"/>
    <property type="evidence" value="ECO:0007669"/>
    <property type="project" value="UniProtKB-KW"/>
</dbReference>
<organism evidence="5 6">
    <name type="scientific">Tindallia californiensis</name>
    <dbReference type="NCBI Taxonomy" id="159292"/>
    <lineage>
        <taxon>Bacteria</taxon>
        <taxon>Bacillati</taxon>
        <taxon>Bacillota</taxon>
        <taxon>Clostridia</taxon>
        <taxon>Peptostreptococcales</taxon>
        <taxon>Tindalliaceae</taxon>
        <taxon>Tindallia</taxon>
    </lineage>
</organism>
<dbReference type="SUPFAM" id="SSF55315">
    <property type="entry name" value="L30e-like"/>
    <property type="match status" value="1"/>
</dbReference>